<feature type="domain" description="HAMP" evidence="3">
    <location>
        <begin position="732"/>
        <end position="784"/>
    </location>
</feature>
<evidence type="ECO:0000313" key="4">
    <source>
        <dbReference type="EMBL" id="RCK79574.1"/>
    </source>
</evidence>
<dbReference type="CDD" id="cd06225">
    <property type="entry name" value="HAMP"/>
    <property type="match status" value="1"/>
</dbReference>
<evidence type="ECO:0000259" key="3">
    <source>
        <dbReference type="PROSITE" id="PS50885"/>
    </source>
</evidence>
<dbReference type="PANTHER" id="PTHR43081:SF1">
    <property type="entry name" value="ADENYLATE CYCLASE, TERMINAL-DIFFERENTIATION SPECIFIC"/>
    <property type="match status" value="1"/>
</dbReference>
<organism evidence="4 5">
    <name type="scientific">Candidatus Ozemobacter sibiricus</name>
    <dbReference type="NCBI Taxonomy" id="2268124"/>
    <lineage>
        <taxon>Bacteria</taxon>
        <taxon>Candidatus Ozemobacteria</taxon>
        <taxon>Candidatus Ozemobacterales</taxon>
        <taxon>Candidatus Ozemobacteraceae</taxon>
        <taxon>Candidatus Ozemobacter</taxon>
    </lineage>
</organism>
<dbReference type="SMART" id="SM00304">
    <property type="entry name" value="HAMP"/>
    <property type="match status" value="1"/>
</dbReference>
<gene>
    <name evidence="4" type="ORF">OZSIB_4328</name>
</gene>
<reference evidence="4 5" key="1">
    <citation type="submission" date="2018-05" db="EMBL/GenBank/DDBJ databases">
        <title>A metagenomic window into the 2 km-deep terrestrial subsurface aquifer revealed taxonomically and functionally diverse microbial community comprising novel uncultured bacterial lineages.</title>
        <authorList>
            <person name="Kadnikov V.V."/>
            <person name="Mardanov A.V."/>
            <person name="Beletsky A.V."/>
            <person name="Banks D."/>
            <person name="Pimenov N.V."/>
            <person name="Frank Y.A."/>
            <person name="Karnachuk O.V."/>
            <person name="Ravin N.V."/>
        </authorList>
    </citation>
    <scope>NUCLEOTIDE SEQUENCE [LARGE SCALE GENOMIC DNA]</scope>
    <source>
        <strain evidence="4">BY5</strain>
    </source>
</reference>
<dbReference type="InterPro" id="IPR001054">
    <property type="entry name" value="A/G_cyclase"/>
</dbReference>
<dbReference type="Pfam" id="PF00672">
    <property type="entry name" value="HAMP"/>
    <property type="match status" value="1"/>
</dbReference>
<evidence type="ECO:0000313" key="5">
    <source>
        <dbReference type="Proteomes" id="UP000252355"/>
    </source>
</evidence>
<feature type="transmembrane region" description="Helical" evidence="1">
    <location>
        <begin position="26"/>
        <end position="46"/>
    </location>
</feature>
<dbReference type="InterPro" id="IPR029787">
    <property type="entry name" value="Nucleotide_cyclase"/>
</dbReference>
<dbReference type="PANTHER" id="PTHR43081">
    <property type="entry name" value="ADENYLATE CYCLASE, TERMINAL-DIFFERENTIATION SPECIFIC-RELATED"/>
    <property type="match status" value="1"/>
</dbReference>
<feature type="transmembrane region" description="Helical" evidence="1">
    <location>
        <begin position="351"/>
        <end position="370"/>
    </location>
</feature>
<dbReference type="Gene3D" id="6.10.340.10">
    <property type="match status" value="1"/>
</dbReference>
<sequence length="998" mass="109854">MLHWLMDGSLRQPLSFWARWRLLGPWLVPFCLSGLAALALAVFLELNQQRAEVRVRQAWEAEARRAIGLIRSSQRLAERVDRMGFRLRQKLEQVVSRGGKGAWSVALVRREAARAFHPLIWRAVDEGVVIKRGRDGTWQALPWPGAPPGRSRLVAGVLADFVTLAQGEDLPANRLEALKVRSVGLFGPVGEPLVLGRHQVGHLTTVWYGGKRAEILWDVVMAGRQPIGAYLFVFQRAPLARFQPLRRALDEVAARFGPRHLPLLVPAGGEVSRRKIVGPRRRRLPSDLVPLIRQIRRSAPAGRLERLPLERTLEVGGRRWFRSFLHEDRPWEIWIVSPVRAADRLTTHGRALGVGAAFAAFWLAVGLAVVGRGRPLPIPMRVSFTALFLLMGGLPLAVFLALGLTRLEATLDAAIQRARQQGEETLVALDRQGGQALRDFRAAGQALMERRSVRAALLADDPRGWAAVASLAFRLFPRFHSQLDRLLVFPIRESATEFTRPGAGPGEGPLAAAGLAASLKGFHDILWLPPDDPQHGFVLSDRQKEMETALRAGFSQVSQIVYACKLQGEALQISPRERFFRWIDILTRHGAPARYLLFQLNTWSLVERLLRSGAARRVLARPTDRFLVAEVTSGGIRPLFPPAASAFWRSAEGRRWFRRLTDGATRDGGQDGLEATTLWLTRRAERSGPFVLGAGLDLSAAWEEHAQGRRWLWLLTGALLALIGWVGRVVGDHLIRPLGGLQQALARVGEGNLEVRLGFARADEIGHLARQFDEMIRGLRQRRDLARFVPDSLEARVRGQAGPTGLEPRLEEGVVLVADLRGFTTLAEAHPPETIVALLNRHIEAMTGPIHAEGGRIEQFIGDAVVALFVDPGPGQPGQAARAAVRAACGMRRAHLSLQAARQAAGEFPYEMGIGIDGGPLMVGALGGDTRSEFAVIGPAREAAEALEARSRAGAHSRILVAAHLWPYLRAEFRSTAGPDPDCLEIILPESPDGVLPR</sequence>
<dbReference type="CDD" id="cd07302">
    <property type="entry name" value="CHD"/>
    <property type="match status" value="1"/>
</dbReference>
<dbReference type="GO" id="GO:0035556">
    <property type="term" value="P:intracellular signal transduction"/>
    <property type="evidence" value="ECO:0007669"/>
    <property type="project" value="InterPro"/>
</dbReference>
<dbReference type="GO" id="GO:0009190">
    <property type="term" value="P:cyclic nucleotide biosynthetic process"/>
    <property type="evidence" value="ECO:0007669"/>
    <property type="project" value="InterPro"/>
</dbReference>
<feature type="transmembrane region" description="Helical" evidence="1">
    <location>
        <begin position="711"/>
        <end position="731"/>
    </location>
</feature>
<dbReference type="SUPFAM" id="SSF158472">
    <property type="entry name" value="HAMP domain-like"/>
    <property type="match status" value="1"/>
</dbReference>
<protein>
    <submittedName>
        <fullName evidence="4">Adenylate cyclase</fullName>
    </submittedName>
</protein>
<dbReference type="Proteomes" id="UP000252355">
    <property type="component" value="Unassembled WGS sequence"/>
</dbReference>
<dbReference type="GO" id="GO:0016020">
    <property type="term" value="C:membrane"/>
    <property type="evidence" value="ECO:0007669"/>
    <property type="project" value="InterPro"/>
</dbReference>
<keyword evidence="1" id="KW-0472">Membrane</keyword>
<accession>A0A367ZN64</accession>
<keyword evidence="1" id="KW-0812">Transmembrane</keyword>
<dbReference type="Gene3D" id="3.30.70.1230">
    <property type="entry name" value="Nucleotide cyclase"/>
    <property type="match status" value="1"/>
</dbReference>
<dbReference type="InterPro" id="IPR003660">
    <property type="entry name" value="HAMP_dom"/>
</dbReference>
<feature type="transmembrane region" description="Helical" evidence="1">
    <location>
        <begin position="382"/>
        <end position="402"/>
    </location>
</feature>
<dbReference type="AlphaFoldDB" id="A0A367ZN64"/>
<dbReference type="SUPFAM" id="SSF55073">
    <property type="entry name" value="Nucleotide cyclase"/>
    <property type="match status" value="1"/>
</dbReference>
<dbReference type="Pfam" id="PF00211">
    <property type="entry name" value="Guanylate_cyc"/>
    <property type="match status" value="1"/>
</dbReference>
<dbReference type="PROSITE" id="PS50125">
    <property type="entry name" value="GUANYLATE_CYCLASE_2"/>
    <property type="match status" value="1"/>
</dbReference>
<dbReference type="PROSITE" id="PS50885">
    <property type="entry name" value="HAMP"/>
    <property type="match status" value="1"/>
</dbReference>
<comment type="caution">
    <text evidence="4">The sequence shown here is derived from an EMBL/GenBank/DDBJ whole genome shotgun (WGS) entry which is preliminary data.</text>
</comment>
<proteinExistence type="predicted"/>
<evidence type="ECO:0000256" key="1">
    <source>
        <dbReference type="SAM" id="Phobius"/>
    </source>
</evidence>
<dbReference type="GO" id="GO:0004016">
    <property type="term" value="F:adenylate cyclase activity"/>
    <property type="evidence" value="ECO:0007669"/>
    <property type="project" value="UniProtKB-ARBA"/>
</dbReference>
<keyword evidence="1" id="KW-1133">Transmembrane helix</keyword>
<name>A0A367ZN64_9BACT</name>
<dbReference type="EMBL" id="QOQW01000012">
    <property type="protein sequence ID" value="RCK79574.1"/>
    <property type="molecule type" value="Genomic_DNA"/>
</dbReference>
<feature type="domain" description="Guanylate cyclase" evidence="2">
    <location>
        <begin position="814"/>
        <end position="948"/>
    </location>
</feature>
<dbReference type="InterPro" id="IPR050697">
    <property type="entry name" value="Adenylyl/Guanylyl_Cyclase_3/4"/>
</dbReference>
<evidence type="ECO:0000259" key="2">
    <source>
        <dbReference type="PROSITE" id="PS50125"/>
    </source>
</evidence>